<evidence type="ECO:0000313" key="4">
    <source>
        <dbReference type="EMBL" id="BBY77135.1"/>
    </source>
</evidence>
<feature type="chain" id="PRO_5039005832" description="PE-PPE domain-containing protein" evidence="2">
    <location>
        <begin position="23"/>
        <end position="792"/>
    </location>
</feature>
<evidence type="ECO:0000256" key="2">
    <source>
        <dbReference type="SAM" id="SignalP"/>
    </source>
</evidence>
<organism evidence="4 5">
    <name type="scientific">Mycolicibacterium parafortuitum</name>
    <name type="common">Mycobacterium parafortuitum</name>
    <dbReference type="NCBI Taxonomy" id="39692"/>
    <lineage>
        <taxon>Bacteria</taxon>
        <taxon>Bacillati</taxon>
        <taxon>Actinomycetota</taxon>
        <taxon>Actinomycetes</taxon>
        <taxon>Mycobacteriales</taxon>
        <taxon>Mycobacteriaceae</taxon>
        <taxon>Mycolicibacterium</taxon>
    </lineage>
</organism>
<dbReference type="Proteomes" id="UP000466554">
    <property type="component" value="Chromosome"/>
</dbReference>
<keyword evidence="2" id="KW-0732">Signal</keyword>
<evidence type="ECO:0000259" key="3">
    <source>
        <dbReference type="Pfam" id="PF08237"/>
    </source>
</evidence>
<proteinExistence type="predicted"/>
<name>A0A7I7U7T2_MYCPF</name>
<feature type="signal peptide" evidence="2">
    <location>
        <begin position="1"/>
        <end position="22"/>
    </location>
</feature>
<dbReference type="SUPFAM" id="SSF53474">
    <property type="entry name" value="alpha/beta-Hydrolases"/>
    <property type="match status" value="1"/>
</dbReference>
<sequence>MHSALRPYVTTGLAIVGSSVIALTPVAPPAPMAGAAVATKQVSEQVTLSARVVTINPTPDALNMGEQLQGTICGGSGGTPCYALEYAPIWTGPGYFGLGVEALRRELAGNPGEETTIFGFSEGAVVASQWLEKHLEDPEAYPAPENLTFIVIGNPGRKYGGSGTVWGQKWPTSPYRVIDVAQQYDPTVDMPTNTFNVLATLNATMGFFTNHLGKGYSDVDIDDPANSKWTEDGIEYVFVPAKTLPLVEPLRWLGLNDLADELTGPLQYLIEQGYNRDDRVTTPPLGRDKSIFYAPINLLETVANMPYYAVAGTNRFANAMRASGSWWVYTPTNVLGWDPANPEMTRAFVDFLVAIPSISTPLGETADWWARANLPMNAGCTGFPPCDDPQAILDQMFKVQLWDFYAPGGFTFTSPITPEYNPVSDVEAYWGQELGLTGDRVEWYGETVNPEPFGESKGFWDHLISRPEGIKTPTLQDQLEAFKNLADGLNTTWNPFVPKSYVWNPKMTPFAYLARPLAPLLCPQCNKVDPFMPADWKVGRDIYPGAYIPPSVKDLYDAETGKYIGPDVPGVTDVEDPEWEKKAGLDVLRGTQATEDSAEADDTTSGDEAEDSTEDNTSLFSPLSAKAAVDSDAATTGNEAGEEQTGEEQTATKPNVIEAAVKDLIDKFDKTPAEAPADGTAETPAAGDDTTGSDDSTGTDDEAATKPAKSGKPSKSSRQSTESASDKADKADKADATSDSKTDAKTDAKSESKTESKSESTSSAKDSNKSASGVGAGSKGSGGGSGSGGSDD</sequence>
<protein>
    <recommendedName>
        <fullName evidence="3">PE-PPE domain-containing protein</fullName>
    </recommendedName>
</protein>
<dbReference type="InterPro" id="IPR029058">
    <property type="entry name" value="AB_hydrolase_fold"/>
</dbReference>
<evidence type="ECO:0000313" key="5">
    <source>
        <dbReference type="Proteomes" id="UP000466554"/>
    </source>
</evidence>
<dbReference type="EMBL" id="AP022598">
    <property type="protein sequence ID" value="BBY77135.1"/>
    <property type="molecule type" value="Genomic_DNA"/>
</dbReference>
<evidence type="ECO:0000256" key="1">
    <source>
        <dbReference type="SAM" id="MobiDB-lite"/>
    </source>
</evidence>
<feature type="region of interest" description="Disordered" evidence="1">
    <location>
        <begin position="584"/>
        <end position="792"/>
    </location>
</feature>
<feature type="compositionally biased region" description="Gly residues" evidence="1">
    <location>
        <begin position="774"/>
        <end position="792"/>
    </location>
</feature>
<feature type="compositionally biased region" description="Acidic residues" evidence="1">
    <location>
        <begin position="596"/>
        <end position="614"/>
    </location>
</feature>
<feature type="compositionally biased region" description="Basic and acidic residues" evidence="1">
    <location>
        <begin position="660"/>
        <end position="672"/>
    </location>
</feature>
<gene>
    <name evidence="4" type="ORF">MPRF_40340</name>
</gene>
<feature type="domain" description="PE-PPE" evidence="3">
    <location>
        <begin position="101"/>
        <end position="274"/>
    </location>
</feature>
<reference evidence="4 5" key="1">
    <citation type="journal article" date="2019" name="Emerg. Microbes Infect.">
        <title>Comprehensive subspecies identification of 175 nontuberculous mycobacteria species based on 7547 genomic profiles.</title>
        <authorList>
            <person name="Matsumoto Y."/>
            <person name="Kinjo T."/>
            <person name="Motooka D."/>
            <person name="Nabeya D."/>
            <person name="Jung N."/>
            <person name="Uechi K."/>
            <person name="Horii T."/>
            <person name="Iida T."/>
            <person name="Fujita J."/>
            <person name="Nakamura S."/>
        </authorList>
    </citation>
    <scope>NUCLEOTIDE SEQUENCE [LARGE SCALE GENOMIC DNA]</scope>
    <source>
        <strain evidence="4 5">JCM 6367</strain>
    </source>
</reference>
<dbReference type="AlphaFoldDB" id="A0A7I7U7T2"/>
<dbReference type="RefSeq" id="WP_163767307.1">
    <property type="nucleotide sequence ID" value="NZ_AP022598.1"/>
</dbReference>
<feature type="compositionally biased region" description="Low complexity" evidence="1">
    <location>
        <begin position="683"/>
        <end position="696"/>
    </location>
</feature>
<dbReference type="Pfam" id="PF08237">
    <property type="entry name" value="PE-PPE"/>
    <property type="match status" value="1"/>
</dbReference>
<feature type="compositionally biased region" description="Basic and acidic residues" evidence="1">
    <location>
        <begin position="724"/>
        <end position="758"/>
    </location>
</feature>
<feature type="compositionally biased region" description="Low complexity" evidence="1">
    <location>
        <begin position="705"/>
        <end position="717"/>
    </location>
</feature>
<accession>A0A7I7U7T2</accession>
<dbReference type="InterPro" id="IPR013228">
    <property type="entry name" value="PE-PPE_C"/>
</dbReference>
<dbReference type="Gene3D" id="3.40.50.1820">
    <property type="entry name" value="alpha/beta hydrolase"/>
    <property type="match status" value="1"/>
</dbReference>
<feature type="compositionally biased region" description="Low complexity" evidence="1">
    <location>
        <begin position="759"/>
        <end position="773"/>
    </location>
</feature>